<name>A0A7J6XJ17_TRYCR</name>
<proteinExistence type="predicted"/>
<gene>
    <name evidence="2" type="ORF">ECC02_012985</name>
</gene>
<comment type="caution">
    <text evidence="2">The sequence shown here is derived from an EMBL/GenBank/DDBJ whole genome shotgun (WGS) entry which is preliminary data.</text>
</comment>
<protein>
    <submittedName>
        <fullName evidence="2">Uncharacterized protein</fullName>
    </submittedName>
</protein>
<organism evidence="2 3">
    <name type="scientific">Trypanosoma cruzi</name>
    <dbReference type="NCBI Taxonomy" id="5693"/>
    <lineage>
        <taxon>Eukaryota</taxon>
        <taxon>Discoba</taxon>
        <taxon>Euglenozoa</taxon>
        <taxon>Kinetoplastea</taxon>
        <taxon>Metakinetoplastina</taxon>
        <taxon>Trypanosomatida</taxon>
        <taxon>Trypanosomatidae</taxon>
        <taxon>Trypanosoma</taxon>
        <taxon>Schizotrypanum</taxon>
    </lineage>
</organism>
<dbReference type="Proteomes" id="UP000583944">
    <property type="component" value="Unassembled WGS sequence"/>
</dbReference>
<reference evidence="2 3" key="1">
    <citation type="journal article" date="2019" name="Genome Biol. Evol.">
        <title>Nanopore Sequencing Significantly Improves Genome Assembly of the Protozoan Parasite Trypanosoma cruzi.</title>
        <authorList>
            <person name="Diaz-Viraque F."/>
            <person name="Pita S."/>
            <person name="Greif G."/>
            <person name="de Souza R.C.M."/>
            <person name="Iraola G."/>
            <person name="Robello C."/>
        </authorList>
    </citation>
    <scope>NUCLEOTIDE SEQUENCE [LARGE SCALE GENOMIC DNA]</scope>
    <source>
        <strain evidence="2 3">Berenice</strain>
    </source>
</reference>
<evidence type="ECO:0000313" key="2">
    <source>
        <dbReference type="EMBL" id="KAF5214417.1"/>
    </source>
</evidence>
<dbReference type="AlphaFoldDB" id="A0A7J6XJ17"/>
<evidence type="ECO:0000313" key="3">
    <source>
        <dbReference type="Proteomes" id="UP000583944"/>
    </source>
</evidence>
<dbReference type="VEuPathDB" id="TriTrypDB:ECC02_012985"/>
<accession>A0A7J6XJ17</accession>
<sequence>MKQHNASRGANCRNPVRQRHGALLAMYEAKATKQLSSAIVIASSRFALLSLGASSLSKTPAAAAVDHAAAALTPTERQGRVCGIVCREHSDCHRQRRPSRHRPSRASTHRAKHTRQCKYILAEHCATTYVCGCLLEKQKKKKKRITGRHIRTARGTAGWQRYMRCGPNLNNHARWQHIHPQKQKKMKILKTRRQSVAVCVWRCGCLPALAAKKTKQEGKKCVLRPTGPRRTPTRHGSRSAPFVAAPPHACSRRGAQGRRHKRVGGCASGAVGREKHGTPHRKSAEETIKRGKSKKKKNVHSDCPQKQKGRKGGVKDLKCTN</sequence>
<dbReference type="EMBL" id="JABDHM010000518">
    <property type="protein sequence ID" value="KAF5214417.1"/>
    <property type="molecule type" value="Genomic_DNA"/>
</dbReference>
<feature type="compositionally biased region" description="Basic and acidic residues" evidence="1">
    <location>
        <begin position="272"/>
        <end position="289"/>
    </location>
</feature>
<feature type="region of interest" description="Disordered" evidence="1">
    <location>
        <begin position="216"/>
        <end position="321"/>
    </location>
</feature>
<evidence type="ECO:0000256" key="1">
    <source>
        <dbReference type="SAM" id="MobiDB-lite"/>
    </source>
</evidence>